<evidence type="ECO:0000313" key="3">
    <source>
        <dbReference type="EMBL" id="AEE51125.1"/>
    </source>
</evidence>
<dbReference type="RefSeq" id="WP_013765666.1">
    <property type="nucleotide sequence ID" value="NC_015510.1"/>
</dbReference>
<name>F4KT68_HALH1</name>
<reference evidence="3 4" key="1">
    <citation type="journal article" date="2011" name="Stand. Genomic Sci.">
        <title>Complete genome sequence of Haliscomenobacter hydrossis type strain (O).</title>
        <authorList>
            <consortium name="US DOE Joint Genome Institute (JGI-PGF)"/>
            <person name="Daligault H."/>
            <person name="Lapidus A."/>
            <person name="Zeytun A."/>
            <person name="Nolan M."/>
            <person name="Lucas S."/>
            <person name="Del Rio T.G."/>
            <person name="Tice H."/>
            <person name="Cheng J.F."/>
            <person name="Tapia R."/>
            <person name="Han C."/>
            <person name="Goodwin L."/>
            <person name="Pitluck S."/>
            <person name="Liolios K."/>
            <person name="Pagani I."/>
            <person name="Ivanova N."/>
            <person name="Huntemann M."/>
            <person name="Mavromatis K."/>
            <person name="Mikhailova N."/>
            <person name="Pati A."/>
            <person name="Chen A."/>
            <person name="Palaniappan K."/>
            <person name="Land M."/>
            <person name="Hauser L."/>
            <person name="Brambilla E.M."/>
            <person name="Rohde M."/>
            <person name="Verbarg S."/>
            <person name="Goker M."/>
            <person name="Bristow J."/>
            <person name="Eisen J.A."/>
            <person name="Markowitz V."/>
            <person name="Hugenholtz P."/>
            <person name="Kyrpides N.C."/>
            <person name="Klenk H.P."/>
            <person name="Woyke T."/>
        </authorList>
    </citation>
    <scope>NUCLEOTIDE SEQUENCE [LARGE SCALE GENOMIC DNA]</scope>
    <source>
        <strain evidence="4">ATCC 27775 / DSM 1100 / LMG 10767 / O</strain>
    </source>
</reference>
<sequence length="703" mass="78876">MQQRYLACTLLFIFCTLVLFAQETLSDKKKRATDFYYLNKYQAAQSVLISIKKTRQEDKETKLLLALCYYHLNQLKEAEPMLRNILETEKSPFPETWLYLGKIYHDQHEFNRAIEYYKLYLKAIPGSHANRTTVREDIRRCATGLALQYKTPRAIVENLGTTVNTPYDEYAPIMSPNFTDRIYFSAVRPGNVGGARNNFGQPDEVMGRHYSDIFTSQVNKGIWTPPQAMHHLLNSPKHEVLLDFNANGKALFYFKGSSYTQGEILIDTFRVGSRTLSSDPFLGPVEATAGLSSAQFIGDSMVIFASQRPGGYGGLDLYKTVFIRGRWSAPINLGPDINSTFDETTPFLSRNGQVLYFSSNRPDHSIGGFDVFRCLLIPQINRWTNPDNIGIPVNSASDDTHFRLSRDGYTAYFASSRKDGMGERDIYAAYFFDYLHEMAAPITAPAPVYVQTPPPPRQRTNPDGSLAEPVAVEVAPRGTSIALKPFYFNQDGQWMQGAELKQLDELVAVMKKYPQLNLLITAASRQELAVSSRLYGGIKSAENMANYLIGKGVSPVALQLRSVPPPPDFTSNFKTLNFQLSSVTEMPLTSTTEPWLSGYTEESGLVFRIQIGQSSGVLQNPLLSQDKYTMSEKSLSNGGYLYTIGRFNTYVDAKTALGKFSNQAGFATFELVSYLNGIRLSRETAGGLSKMYPDILTWLEEKK</sequence>
<dbReference type="SMART" id="SM00028">
    <property type="entry name" value="TPR"/>
    <property type="match status" value="2"/>
</dbReference>
<dbReference type="InterPro" id="IPR011659">
    <property type="entry name" value="WD40"/>
</dbReference>
<evidence type="ECO:0000256" key="1">
    <source>
        <dbReference type="PROSITE-ProRule" id="PRU00339"/>
    </source>
</evidence>
<dbReference type="AlphaFoldDB" id="F4KT68"/>
<feature type="signal peptide" evidence="2">
    <location>
        <begin position="1"/>
        <end position="21"/>
    </location>
</feature>
<dbReference type="SUPFAM" id="SSF48452">
    <property type="entry name" value="TPR-like"/>
    <property type="match status" value="1"/>
</dbReference>
<dbReference type="KEGG" id="hhy:Halhy_3266"/>
<evidence type="ECO:0000313" key="4">
    <source>
        <dbReference type="Proteomes" id="UP000008461"/>
    </source>
</evidence>
<dbReference type="OrthoDB" id="1488841at2"/>
<keyword evidence="1" id="KW-0802">TPR repeat</keyword>
<dbReference type="InterPro" id="IPR019734">
    <property type="entry name" value="TPR_rpt"/>
</dbReference>
<dbReference type="STRING" id="760192.Halhy_3266"/>
<dbReference type="PROSITE" id="PS50005">
    <property type="entry name" value="TPR"/>
    <property type="match status" value="1"/>
</dbReference>
<dbReference type="EMBL" id="CP002691">
    <property type="protein sequence ID" value="AEE51125.1"/>
    <property type="molecule type" value="Genomic_DNA"/>
</dbReference>
<accession>F4KT68</accession>
<dbReference type="eggNOG" id="COG0457">
    <property type="taxonomic scope" value="Bacteria"/>
</dbReference>
<dbReference type="Proteomes" id="UP000008461">
    <property type="component" value="Chromosome"/>
</dbReference>
<protein>
    <submittedName>
        <fullName evidence="3">Tetratricopeptide TPR_2 repeat-containing protein</fullName>
    </submittedName>
</protein>
<dbReference type="Pfam" id="PF07676">
    <property type="entry name" value="PD40"/>
    <property type="match status" value="2"/>
</dbReference>
<feature type="repeat" description="TPR" evidence="1">
    <location>
        <begin position="94"/>
        <end position="127"/>
    </location>
</feature>
<dbReference type="SUPFAM" id="SSF82171">
    <property type="entry name" value="DPP6 N-terminal domain-like"/>
    <property type="match status" value="1"/>
</dbReference>
<keyword evidence="2" id="KW-0732">Signal</keyword>
<dbReference type="Gene3D" id="1.25.40.10">
    <property type="entry name" value="Tetratricopeptide repeat domain"/>
    <property type="match status" value="1"/>
</dbReference>
<dbReference type="HOGENOM" id="CLU_392207_0_0_10"/>
<dbReference type="InterPro" id="IPR011990">
    <property type="entry name" value="TPR-like_helical_dom_sf"/>
</dbReference>
<reference key="2">
    <citation type="submission" date="2011-04" db="EMBL/GenBank/DDBJ databases">
        <title>Complete sequence of chromosome of Haliscomenobacter hydrossis DSM 1100.</title>
        <authorList>
            <consortium name="US DOE Joint Genome Institute (JGI-PGF)"/>
            <person name="Lucas S."/>
            <person name="Han J."/>
            <person name="Lapidus A."/>
            <person name="Bruce D."/>
            <person name="Goodwin L."/>
            <person name="Pitluck S."/>
            <person name="Peters L."/>
            <person name="Kyrpides N."/>
            <person name="Mavromatis K."/>
            <person name="Ivanova N."/>
            <person name="Ovchinnikova G."/>
            <person name="Pagani I."/>
            <person name="Daligault H."/>
            <person name="Detter J.C."/>
            <person name="Han C."/>
            <person name="Land M."/>
            <person name="Hauser L."/>
            <person name="Markowitz V."/>
            <person name="Cheng J.-F."/>
            <person name="Hugenholtz P."/>
            <person name="Woyke T."/>
            <person name="Wu D."/>
            <person name="Verbarg S."/>
            <person name="Frueling A."/>
            <person name="Brambilla E."/>
            <person name="Klenk H.-P."/>
            <person name="Eisen J.A."/>
        </authorList>
    </citation>
    <scope>NUCLEOTIDE SEQUENCE</scope>
    <source>
        <strain>DSM 1100</strain>
    </source>
</reference>
<organism evidence="3 4">
    <name type="scientific">Haliscomenobacter hydrossis (strain ATCC 27775 / DSM 1100 / LMG 10767 / O)</name>
    <dbReference type="NCBI Taxonomy" id="760192"/>
    <lineage>
        <taxon>Bacteria</taxon>
        <taxon>Pseudomonadati</taxon>
        <taxon>Bacteroidota</taxon>
        <taxon>Saprospiria</taxon>
        <taxon>Saprospirales</taxon>
        <taxon>Haliscomenobacteraceae</taxon>
        <taxon>Haliscomenobacter</taxon>
    </lineage>
</organism>
<evidence type="ECO:0000256" key="2">
    <source>
        <dbReference type="SAM" id="SignalP"/>
    </source>
</evidence>
<gene>
    <name evidence="3" type="ordered locus">Halhy_3266</name>
</gene>
<proteinExistence type="predicted"/>
<feature type="chain" id="PRO_5003317067" evidence="2">
    <location>
        <begin position="22"/>
        <end position="703"/>
    </location>
</feature>
<keyword evidence="4" id="KW-1185">Reference proteome</keyword>